<dbReference type="GO" id="GO:0005975">
    <property type="term" value="P:carbohydrate metabolic process"/>
    <property type="evidence" value="ECO:0007669"/>
    <property type="project" value="UniProtKB-ARBA"/>
</dbReference>
<feature type="signal peptide" evidence="1">
    <location>
        <begin position="1"/>
        <end position="19"/>
    </location>
</feature>
<dbReference type="InterPro" id="IPR013320">
    <property type="entry name" value="ConA-like_dom_sf"/>
</dbReference>
<dbReference type="Pfam" id="PF13385">
    <property type="entry name" value="Laminin_G_3"/>
    <property type="match status" value="1"/>
</dbReference>
<dbReference type="RefSeq" id="WP_132431280.1">
    <property type="nucleotide sequence ID" value="NZ_SLWK01000001.1"/>
</dbReference>
<dbReference type="Proteomes" id="UP000295221">
    <property type="component" value="Unassembled WGS sequence"/>
</dbReference>
<feature type="chain" id="PRO_5020406352" evidence="1">
    <location>
        <begin position="20"/>
        <end position="315"/>
    </location>
</feature>
<evidence type="ECO:0000313" key="3">
    <source>
        <dbReference type="Proteomes" id="UP000295221"/>
    </source>
</evidence>
<proteinExistence type="predicted"/>
<organism evidence="2 3">
    <name type="scientific">Natronoflexus pectinivorans</name>
    <dbReference type="NCBI Taxonomy" id="682526"/>
    <lineage>
        <taxon>Bacteria</taxon>
        <taxon>Pseudomonadati</taxon>
        <taxon>Bacteroidota</taxon>
        <taxon>Bacteroidia</taxon>
        <taxon>Marinilabiliales</taxon>
        <taxon>Marinilabiliaceae</taxon>
        <taxon>Natronoflexus</taxon>
    </lineage>
</organism>
<evidence type="ECO:0000313" key="2">
    <source>
        <dbReference type="EMBL" id="TCO10632.1"/>
    </source>
</evidence>
<keyword evidence="2" id="KW-0430">Lectin</keyword>
<dbReference type="OrthoDB" id="975413at2"/>
<dbReference type="SUPFAM" id="SSF49899">
    <property type="entry name" value="Concanavalin A-like lectins/glucanases"/>
    <property type="match status" value="1"/>
</dbReference>
<gene>
    <name evidence="2" type="ORF">EV194_101263</name>
</gene>
<comment type="caution">
    <text evidence="2">The sequence shown here is derived from an EMBL/GenBank/DDBJ whole genome shotgun (WGS) entry which is preliminary data.</text>
</comment>
<evidence type="ECO:0000256" key="1">
    <source>
        <dbReference type="SAM" id="SignalP"/>
    </source>
</evidence>
<accession>A0A4R2GMX0</accession>
<dbReference type="GO" id="GO:0004553">
    <property type="term" value="F:hydrolase activity, hydrolyzing O-glycosyl compounds"/>
    <property type="evidence" value="ECO:0007669"/>
    <property type="project" value="UniProtKB-ARBA"/>
</dbReference>
<dbReference type="AlphaFoldDB" id="A0A4R2GMX0"/>
<keyword evidence="3" id="KW-1185">Reference proteome</keyword>
<dbReference type="Gene3D" id="2.60.120.200">
    <property type="match status" value="1"/>
</dbReference>
<keyword evidence="1" id="KW-0732">Signal</keyword>
<sequence length="315" mass="34128">MKKMYTMLFALMVMVGVNAQNVIYSNDFEDGAGDATIVGSGEIIDSENPAFGHVFHNAAGGQAVRTNYLLLPDDVFANLQAAETSELTISFWVNEGTATDYRFTPLFSAYGAAPDPANTWPMFVLQTRLFAQVNNAGWSDFTNEQNDAGTNFESEEWLNDGEWHFYAATITPTSAAIYVDGELKNSWTLSGDDNGGSAGGLFTNGADLTYIALGGNQAWDWNDVDAAFMFDDLVIYSDVLSVEQMNAIMEAKLSVNSLVGSIGDSNGDVISKTYFNIAGANVGSDFDALVPGVYIKRVVYSNGVNESTKVIKTRR</sequence>
<protein>
    <submittedName>
        <fullName evidence="2">Concanavalin A-like lectin/glucanase superfamily protein</fullName>
    </submittedName>
</protein>
<name>A0A4R2GMX0_9BACT</name>
<reference evidence="2 3" key="1">
    <citation type="submission" date="2019-03" db="EMBL/GenBank/DDBJ databases">
        <title>Genomic Encyclopedia of Type Strains, Phase IV (KMG-IV): sequencing the most valuable type-strain genomes for metagenomic binning, comparative biology and taxonomic classification.</title>
        <authorList>
            <person name="Goeker M."/>
        </authorList>
    </citation>
    <scope>NUCLEOTIDE SEQUENCE [LARGE SCALE GENOMIC DNA]</scope>
    <source>
        <strain evidence="2 3">DSM 24179</strain>
    </source>
</reference>
<dbReference type="GO" id="GO:0030246">
    <property type="term" value="F:carbohydrate binding"/>
    <property type="evidence" value="ECO:0007669"/>
    <property type="project" value="UniProtKB-KW"/>
</dbReference>
<dbReference type="EMBL" id="SLWK01000001">
    <property type="protein sequence ID" value="TCO10632.1"/>
    <property type="molecule type" value="Genomic_DNA"/>
</dbReference>